<evidence type="ECO:0000313" key="1">
    <source>
        <dbReference type="EMBL" id="BES79890.1"/>
    </source>
</evidence>
<keyword evidence="2" id="KW-1185">Reference proteome</keyword>
<proteinExistence type="predicted"/>
<keyword evidence="1" id="KW-0255">Endonuclease</keyword>
<dbReference type="Proteomes" id="UP001304813">
    <property type="component" value="Segment"/>
</dbReference>
<reference evidence="1 2" key="1">
    <citation type="submission" date="2023-09" db="EMBL/GenBank/DDBJ databases">
        <title>Analysis of phage genome (vB_Yru_GN1) of the bacterium (Yersinia ruckeri).</title>
        <authorList>
            <person name="Ganjoor M.S."/>
            <person name="Bouzari M."/>
            <person name="Soleimani-Delfan A."/>
        </authorList>
    </citation>
    <scope>NUCLEOTIDE SEQUENCE [LARGE SCALE GENOMIC DNA]</scope>
    <source>
        <strain evidence="2">vB_Yru_GN1</strain>
    </source>
</reference>
<dbReference type="EMBL" id="LC779065">
    <property type="protein sequence ID" value="BES79890.1"/>
    <property type="molecule type" value="Genomic_DNA"/>
</dbReference>
<accession>A0AA86IWN9</accession>
<evidence type="ECO:0000313" key="2">
    <source>
        <dbReference type="Proteomes" id="UP001304813"/>
    </source>
</evidence>
<dbReference type="Gene3D" id="3.40.960.10">
    <property type="entry name" value="VSR Endonuclease"/>
    <property type="match status" value="1"/>
</dbReference>
<dbReference type="GO" id="GO:0004519">
    <property type="term" value="F:endonuclease activity"/>
    <property type="evidence" value="ECO:0007669"/>
    <property type="project" value="UniProtKB-KW"/>
</dbReference>
<keyword evidence="1" id="KW-0540">Nuclease</keyword>
<sequence length="254" mass="29928">MDKNYFISNKVLKLSKSGKLIASSRSENLCKKLKIHDEIVNKTLFLPKCKFSRRLYHIIHQLEFIPKCNNPNCDNDAIFKEFANGYQSYCSRSCLGVIKMNEYNTSDKYSESRKMRNEINSQFIKNNSDSDQFIKGRILGGINSMKKLDPHNNKYEVKVIKYLNDNKYNYVSNKRLYVNKFKYYKPDFYFPDLNLIIELDGSIHRHSERILVDNEKDSHYSLMNISVERIDVTDISTDELLNKVINILKRYGRG</sequence>
<organism evidence="1 2">
    <name type="scientific">Yersinia phage vB_Yru_GN1</name>
    <dbReference type="NCBI Taxonomy" id="3074381"/>
    <lineage>
        <taxon>Viruses</taxon>
        <taxon>Duplodnaviria</taxon>
        <taxon>Heunggongvirae</taxon>
        <taxon>Uroviricota</taxon>
        <taxon>Caudoviricetes</taxon>
        <taxon>Caudoviricetes incertae sedis</taxon>
        <taxon>Sepahanvirus</taxon>
        <taxon>Sepahanvirus vB-Yru-GN1</taxon>
    </lineage>
</organism>
<name>A0AA86IWN9_9CAUD</name>
<protein>
    <submittedName>
        <fullName evidence="1">Endonuclease</fullName>
    </submittedName>
</protein>
<keyword evidence="1" id="KW-0378">Hydrolase</keyword>